<gene>
    <name evidence="2" type="ORF">QBC38DRAFT_460669</name>
</gene>
<feature type="chain" id="PRO_5042976605" evidence="1">
    <location>
        <begin position="20"/>
        <end position="119"/>
    </location>
</feature>
<dbReference type="Proteomes" id="UP001301958">
    <property type="component" value="Unassembled WGS sequence"/>
</dbReference>
<sequence length="119" mass="13015">MSIVCGYLSVLVAFDQVSALTEYQLRISYACETAKSVYMYVAGESETHKAPYDGQELQEWAKKTAHLAGGIGYYLSAIEKLILGGCVAGEPLVAVYCKMIYNPDVANPWILRLRCGLGP</sequence>
<evidence type="ECO:0000313" key="2">
    <source>
        <dbReference type="EMBL" id="KAK4222184.1"/>
    </source>
</evidence>
<evidence type="ECO:0000313" key="3">
    <source>
        <dbReference type="Proteomes" id="UP001301958"/>
    </source>
</evidence>
<reference evidence="2" key="2">
    <citation type="submission" date="2023-05" db="EMBL/GenBank/DDBJ databases">
        <authorList>
            <consortium name="Lawrence Berkeley National Laboratory"/>
            <person name="Steindorff A."/>
            <person name="Hensen N."/>
            <person name="Bonometti L."/>
            <person name="Westerberg I."/>
            <person name="Brannstrom I.O."/>
            <person name="Guillou S."/>
            <person name="Cros-Aarteil S."/>
            <person name="Calhoun S."/>
            <person name="Haridas S."/>
            <person name="Kuo A."/>
            <person name="Mondo S."/>
            <person name="Pangilinan J."/>
            <person name="Riley R."/>
            <person name="Labutti K."/>
            <person name="Andreopoulos B."/>
            <person name="Lipzen A."/>
            <person name="Chen C."/>
            <person name="Yanf M."/>
            <person name="Daum C."/>
            <person name="Ng V."/>
            <person name="Clum A."/>
            <person name="Ohm R."/>
            <person name="Martin F."/>
            <person name="Silar P."/>
            <person name="Natvig D."/>
            <person name="Lalanne C."/>
            <person name="Gautier V."/>
            <person name="Ament-Velasquez S.L."/>
            <person name="Kruys A."/>
            <person name="Hutchinson M.I."/>
            <person name="Powell A.J."/>
            <person name="Barry K."/>
            <person name="Miller A.N."/>
            <person name="Grigoriev I.V."/>
            <person name="Debuchy R."/>
            <person name="Gladieux P."/>
            <person name="Thoren M.H."/>
            <person name="Johannesson H."/>
        </authorList>
    </citation>
    <scope>NUCLEOTIDE SEQUENCE</scope>
    <source>
        <strain evidence="2">CBS 990.96</strain>
    </source>
</reference>
<keyword evidence="1" id="KW-0732">Signal</keyword>
<name>A0AAN6YMV8_9PEZI</name>
<proteinExistence type="predicted"/>
<dbReference type="EMBL" id="MU865486">
    <property type="protein sequence ID" value="KAK4222184.1"/>
    <property type="molecule type" value="Genomic_DNA"/>
</dbReference>
<organism evidence="2 3">
    <name type="scientific">Podospora fimiseda</name>
    <dbReference type="NCBI Taxonomy" id="252190"/>
    <lineage>
        <taxon>Eukaryota</taxon>
        <taxon>Fungi</taxon>
        <taxon>Dikarya</taxon>
        <taxon>Ascomycota</taxon>
        <taxon>Pezizomycotina</taxon>
        <taxon>Sordariomycetes</taxon>
        <taxon>Sordariomycetidae</taxon>
        <taxon>Sordariales</taxon>
        <taxon>Podosporaceae</taxon>
        <taxon>Podospora</taxon>
    </lineage>
</organism>
<protein>
    <submittedName>
        <fullName evidence="2">Uncharacterized protein</fullName>
    </submittedName>
</protein>
<reference evidence="2" key="1">
    <citation type="journal article" date="2023" name="Mol. Phylogenet. Evol.">
        <title>Genome-scale phylogeny and comparative genomics of the fungal order Sordariales.</title>
        <authorList>
            <person name="Hensen N."/>
            <person name="Bonometti L."/>
            <person name="Westerberg I."/>
            <person name="Brannstrom I.O."/>
            <person name="Guillou S."/>
            <person name="Cros-Aarteil S."/>
            <person name="Calhoun S."/>
            <person name="Haridas S."/>
            <person name="Kuo A."/>
            <person name="Mondo S."/>
            <person name="Pangilinan J."/>
            <person name="Riley R."/>
            <person name="LaButti K."/>
            <person name="Andreopoulos B."/>
            <person name="Lipzen A."/>
            <person name="Chen C."/>
            <person name="Yan M."/>
            <person name="Daum C."/>
            <person name="Ng V."/>
            <person name="Clum A."/>
            <person name="Steindorff A."/>
            <person name="Ohm R.A."/>
            <person name="Martin F."/>
            <person name="Silar P."/>
            <person name="Natvig D.O."/>
            <person name="Lalanne C."/>
            <person name="Gautier V."/>
            <person name="Ament-Velasquez S.L."/>
            <person name="Kruys A."/>
            <person name="Hutchinson M.I."/>
            <person name="Powell A.J."/>
            <person name="Barry K."/>
            <person name="Miller A.N."/>
            <person name="Grigoriev I.V."/>
            <person name="Debuchy R."/>
            <person name="Gladieux P."/>
            <person name="Hiltunen Thoren M."/>
            <person name="Johannesson H."/>
        </authorList>
    </citation>
    <scope>NUCLEOTIDE SEQUENCE</scope>
    <source>
        <strain evidence="2">CBS 990.96</strain>
    </source>
</reference>
<accession>A0AAN6YMV8</accession>
<dbReference type="AlphaFoldDB" id="A0AAN6YMV8"/>
<keyword evidence="3" id="KW-1185">Reference proteome</keyword>
<feature type="signal peptide" evidence="1">
    <location>
        <begin position="1"/>
        <end position="19"/>
    </location>
</feature>
<comment type="caution">
    <text evidence="2">The sequence shown here is derived from an EMBL/GenBank/DDBJ whole genome shotgun (WGS) entry which is preliminary data.</text>
</comment>
<evidence type="ECO:0000256" key="1">
    <source>
        <dbReference type="SAM" id="SignalP"/>
    </source>
</evidence>